<dbReference type="InterPro" id="IPR051316">
    <property type="entry name" value="Zinc-reg_GTPase_activator"/>
</dbReference>
<dbReference type="GO" id="GO:0005737">
    <property type="term" value="C:cytoplasm"/>
    <property type="evidence" value="ECO:0007669"/>
    <property type="project" value="TreeGrafter"/>
</dbReference>
<proteinExistence type="predicted"/>
<evidence type="ECO:0000313" key="4">
    <source>
        <dbReference type="EMBL" id="KAK3943877.1"/>
    </source>
</evidence>
<name>A0AAN6S7F3_9PEZI</name>
<dbReference type="InterPro" id="IPR003495">
    <property type="entry name" value="CobW/HypB/UreG_nucleotide-bd"/>
</dbReference>
<feature type="compositionally biased region" description="Polar residues" evidence="1">
    <location>
        <begin position="475"/>
        <end position="486"/>
    </location>
</feature>
<evidence type="ECO:0000259" key="3">
    <source>
        <dbReference type="Pfam" id="PF04153"/>
    </source>
</evidence>
<feature type="region of interest" description="Disordered" evidence="1">
    <location>
        <begin position="442"/>
        <end position="463"/>
    </location>
</feature>
<dbReference type="Proteomes" id="UP001303473">
    <property type="component" value="Unassembled WGS sequence"/>
</dbReference>
<dbReference type="InterPro" id="IPR036627">
    <property type="entry name" value="CobW-likC_sf"/>
</dbReference>
<dbReference type="PANTHER" id="PTHR13748:SF31">
    <property type="entry name" value="ZINC-REGULATED GTPASE METALLOPROTEIN ACTIVATOR 1A-RELATED"/>
    <property type="match status" value="1"/>
</dbReference>
<feature type="compositionally biased region" description="Basic and acidic residues" evidence="1">
    <location>
        <begin position="570"/>
        <end position="583"/>
    </location>
</feature>
<sequence>MDLDEDAPPELVETSTGLEAAEKPVKVPITIVTGYLGAGKTTLLNYILTAKHGKKVAVIMNGLALDIEKSLTVNKNGESVEEWLEVGNGCICCSVKDTGVNAIESLMDKKGKFDYILLETTGLADPGNLAPLFWMDDGLGSTIYLDGIVTLVDAKNILKSLDDPAGKVEGHEESDDHGPVMTTAHVQISHADVIVINKSDLVSDEELQKVKSRIESINGLAKLHVTTRSVIPRLEGFLLDLHAYDRVEELDRTDRGHSHLDQTISTLSIPLPVLTAAQVEAVDAWLRSVLWENKLPGHPGGHTSAFEIHRLKGRLALHDRTEKMVQGSLRGMPSGFGGQQQQPQQSGRAVTNRLANGKLGTNGTGWAFGAGMPMGGASGMPGASRQLGGNVSFAQSLSGSQPATPLDLSEFPSLSNNSQFTTSSQSTMWSTGGSRNIGAAVQRSSVTTMSSQQSQQDDMLPSSRLPSAQSFRFGNQGNAMQSSQGPSGIADDFPPLNRNANGDIGQERGTNLMSSIGFGAQAAGPSSAMQPNRVGNGLLNALSANTRAVEARSPATISRSQDLRSPVGDEDGRQKTSAFREDSIASQSSMADGNAQLLANRNPLGAIGNDPPTGKGKEEDKGRANDVQDPLEGMAPIDKWGLKGLRTLMNNFPDYNALTCGVDPSTFGLDLNTNELISTQIYSLFSDDPPRPAIPKFRLPDCYQVKNVQPIEAKIQSFNEETLMWIFYSCPGDTKQQMAAIELTNRNWRWHKKLQIWLTKDDMMVPRALSPNHELGYYIVWDTANWRKERRELTLHYADLDTNPGGQAQAVGA</sequence>
<dbReference type="GO" id="GO:0006355">
    <property type="term" value="P:regulation of DNA-templated transcription"/>
    <property type="evidence" value="ECO:0007669"/>
    <property type="project" value="InterPro"/>
</dbReference>
<feature type="region of interest" description="Disordered" evidence="1">
    <location>
        <begin position="601"/>
        <end position="632"/>
    </location>
</feature>
<dbReference type="EMBL" id="MU853763">
    <property type="protein sequence ID" value="KAK3943877.1"/>
    <property type="molecule type" value="Genomic_DNA"/>
</dbReference>
<accession>A0AAN6S7F3</accession>
<feature type="compositionally biased region" description="Low complexity" evidence="1">
    <location>
        <begin position="416"/>
        <end position="434"/>
    </location>
</feature>
<protein>
    <submittedName>
        <fullName evidence="4">CobW/HypB/UreG, nucleotide-binding domain-containing protein</fullName>
    </submittedName>
</protein>
<dbReference type="FunFam" id="2.30.30.1020:FF:000007">
    <property type="entry name" value="Putative not2 family protein"/>
    <property type="match status" value="1"/>
</dbReference>
<feature type="domain" description="CobW/HypB/UreG nucleotide-binding" evidence="2">
    <location>
        <begin position="28"/>
        <end position="223"/>
    </location>
</feature>
<dbReference type="SUPFAM" id="SSF52540">
    <property type="entry name" value="P-loop containing nucleoside triphosphate hydrolases"/>
    <property type="match status" value="1"/>
</dbReference>
<evidence type="ECO:0000313" key="5">
    <source>
        <dbReference type="Proteomes" id="UP001303473"/>
    </source>
</evidence>
<evidence type="ECO:0000256" key="1">
    <source>
        <dbReference type="SAM" id="MobiDB-lite"/>
    </source>
</evidence>
<dbReference type="Gene3D" id="3.40.50.300">
    <property type="entry name" value="P-loop containing nucleotide triphosphate hydrolases"/>
    <property type="match status" value="1"/>
</dbReference>
<dbReference type="PANTHER" id="PTHR13748">
    <property type="entry name" value="COBW-RELATED"/>
    <property type="match status" value="1"/>
</dbReference>
<feature type="region of interest" description="Disordered" evidence="1">
    <location>
        <begin position="475"/>
        <end position="510"/>
    </location>
</feature>
<dbReference type="AlphaFoldDB" id="A0AAN6S7F3"/>
<reference evidence="5" key="1">
    <citation type="journal article" date="2023" name="Mol. Phylogenet. Evol.">
        <title>Genome-scale phylogeny and comparative genomics of the fungal order Sordariales.</title>
        <authorList>
            <person name="Hensen N."/>
            <person name="Bonometti L."/>
            <person name="Westerberg I."/>
            <person name="Brannstrom I.O."/>
            <person name="Guillou S."/>
            <person name="Cros-Aarteil S."/>
            <person name="Calhoun S."/>
            <person name="Haridas S."/>
            <person name="Kuo A."/>
            <person name="Mondo S."/>
            <person name="Pangilinan J."/>
            <person name="Riley R."/>
            <person name="LaButti K."/>
            <person name="Andreopoulos B."/>
            <person name="Lipzen A."/>
            <person name="Chen C."/>
            <person name="Yan M."/>
            <person name="Daum C."/>
            <person name="Ng V."/>
            <person name="Clum A."/>
            <person name="Steindorff A."/>
            <person name="Ohm R.A."/>
            <person name="Martin F."/>
            <person name="Silar P."/>
            <person name="Natvig D.O."/>
            <person name="Lalanne C."/>
            <person name="Gautier V."/>
            <person name="Ament-Velasquez S.L."/>
            <person name="Kruys A."/>
            <person name="Hutchinson M.I."/>
            <person name="Powell A.J."/>
            <person name="Barry K."/>
            <person name="Miller A.N."/>
            <person name="Grigoriev I.V."/>
            <person name="Debuchy R."/>
            <person name="Gladieux P."/>
            <person name="Hiltunen Thoren M."/>
            <person name="Johannesson H."/>
        </authorList>
    </citation>
    <scope>NUCLEOTIDE SEQUENCE [LARGE SCALE GENOMIC DNA]</scope>
    <source>
        <strain evidence="5">CBS 340.73</strain>
    </source>
</reference>
<feature type="region of interest" description="Disordered" evidence="1">
    <location>
        <begin position="548"/>
        <end position="589"/>
    </location>
</feature>
<feature type="region of interest" description="Disordered" evidence="1">
    <location>
        <begin position="416"/>
        <end position="435"/>
    </location>
</feature>
<dbReference type="GO" id="GO:0000289">
    <property type="term" value="P:nuclear-transcribed mRNA poly(A) tail shortening"/>
    <property type="evidence" value="ECO:0007669"/>
    <property type="project" value="UniProtKB-ARBA"/>
</dbReference>
<comment type="caution">
    <text evidence="4">The sequence shown here is derived from an EMBL/GenBank/DDBJ whole genome shotgun (WGS) entry which is preliminary data.</text>
</comment>
<dbReference type="Pfam" id="PF02492">
    <property type="entry name" value="cobW"/>
    <property type="match status" value="1"/>
</dbReference>
<feature type="compositionally biased region" description="Low complexity" evidence="1">
    <location>
        <begin position="442"/>
        <end position="459"/>
    </location>
</feature>
<evidence type="ECO:0000259" key="2">
    <source>
        <dbReference type="Pfam" id="PF02492"/>
    </source>
</evidence>
<feature type="domain" description="NOT2/NOT3/NOT5 C-terminal" evidence="3">
    <location>
        <begin position="680"/>
        <end position="800"/>
    </location>
</feature>
<dbReference type="InterPro" id="IPR027417">
    <property type="entry name" value="P-loop_NTPase"/>
</dbReference>
<feature type="compositionally biased region" description="Basic and acidic residues" evidence="1">
    <location>
        <begin position="615"/>
        <end position="626"/>
    </location>
</feature>
<dbReference type="CDD" id="cd03112">
    <property type="entry name" value="CobW-like"/>
    <property type="match status" value="1"/>
</dbReference>
<gene>
    <name evidence="4" type="ORF">QBC46DRAFT_361618</name>
</gene>
<dbReference type="GO" id="GO:0030015">
    <property type="term" value="C:CCR4-NOT core complex"/>
    <property type="evidence" value="ECO:0007669"/>
    <property type="project" value="UniProtKB-ARBA"/>
</dbReference>
<dbReference type="Gene3D" id="2.30.30.1020">
    <property type="entry name" value="CCR4-NOT complex subunit 2/3/5, C-terminal domain"/>
    <property type="match status" value="1"/>
</dbReference>
<dbReference type="Pfam" id="PF04153">
    <property type="entry name" value="NOT2_3_5_C"/>
    <property type="match status" value="1"/>
</dbReference>
<keyword evidence="5" id="KW-1185">Reference proteome</keyword>
<dbReference type="InterPro" id="IPR038635">
    <property type="entry name" value="CCR4-NOT_su2/3/5_C_sf"/>
</dbReference>
<dbReference type="Gene3D" id="3.30.1220.10">
    <property type="entry name" value="CobW-like, C-terminal domain"/>
    <property type="match status" value="1"/>
</dbReference>
<organism evidence="4 5">
    <name type="scientific">Diplogelasinospora grovesii</name>
    <dbReference type="NCBI Taxonomy" id="303347"/>
    <lineage>
        <taxon>Eukaryota</taxon>
        <taxon>Fungi</taxon>
        <taxon>Dikarya</taxon>
        <taxon>Ascomycota</taxon>
        <taxon>Pezizomycotina</taxon>
        <taxon>Sordariomycetes</taxon>
        <taxon>Sordariomycetidae</taxon>
        <taxon>Sordariales</taxon>
        <taxon>Diplogelasinosporaceae</taxon>
        <taxon>Diplogelasinospora</taxon>
    </lineage>
</organism>
<dbReference type="InterPro" id="IPR007282">
    <property type="entry name" value="NOT2/3/5_C"/>
</dbReference>